<organism evidence="2 3">
    <name type="scientific">Effusibacillus consociatus</name>
    <dbReference type="NCBI Taxonomy" id="1117041"/>
    <lineage>
        <taxon>Bacteria</taxon>
        <taxon>Bacillati</taxon>
        <taxon>Bacillota</taxon>
        <taxon>Bacilli</taxon>
        <taxon>Bacillales</taxon>
        <taxon>Alicyclobacillaceae</taxon>
        <taxon>Effusibacillus</taxon>
    </lineage>
</organism>
<evidence type="ECO:0000256" key="1">
    <source>
        <dbReference type="SAM" id="Phobius"/>
    </source>
</evidence>
<name>A0ABV9PZT0_9BACL</name>
<proteinExistence type="predicted"/>
<keyword evidence="1" id="KW-1133">Transmembrane helix</keyword>
<keyword evidence="1" id="KW-0472">Membrane</keyword>
<keyword evidence="3" id="KW-1185">Reference proteome</keyword>
<reference evidence="3" key="1">
    <citation type="journal article" date="2019" name="Int. J. Syst. Evol. Microbiol.">
        <title>The Global Catalogue of Microorganisms (GCM) 10K type strain sequencing project: providing services to taxonomists for standard genome sequencing and annotation.</title>
        <authorList>
            <consortium name="The Broad Institute Genomics Platform"/>
            <consortium name="The Broad Institute Genome Sequencing Center for Infectious Disease"/>
            <person name="Wu L."/>
            <person name="Ma J."/>
        </authorList>
    </citation>
    <scope>NUCLEOTIDE SEQUENCE [LARGE SCALE GENOMIC DNA]</scope>
    <source>
        <strain evidence="3">WYCCWR 12678</strain>
    </source>
</reference>
<sequence>MSEQEPLYQLKRILKLAEKTIFYTSVLIVVGSIFLIAIKSLA</sequence>
<dbReference type="RefSeq" id="WP_380024907.1">
    <property type="nucleotide sequence ID" value="NZ_JBHSHC010000041.1"/>
</dbReference>
<protein>
    <submittedName>
        <fullName evidence="2">Uncharacterized protein</fullName>
    </submittedName>
</protein>
<dbReference type="EMBL" id="JBHSHC010000041">
    <property type="protein sequence ID" value="MFC4767019.1"/>
    <property type="molecule type" value="Genomic_DNA"/>
</dbReference>
<comment type="caution">
    <text evidence="2">The sequence shown here is derived from an EMBL/GenBank/DDBJ whole genome shotgun (WGS) entry which is preliminary data.</text>
</comment>
<evidence type="ECO:0000313" key="3">
    <source>
        <dbReference type="Proteomes" id="UP001596002"/>
    </source>
</evidence>
<dbReference type="Proteomes" id="UP001596002">
    <property type="component" value="Unassembled WGS sequence"/>
</dbReference>
<gene>
    <name evidence="2" type="ORF">ACFO8Q_06510</name>
</gene>
<accession>A0ABV9PZT0</accession>
<evidence type="ECO:0000313" key="2">
    <source>
        <dbReference type="EMBL" id="MFC4767019.1"/>
    </source>
</evidence>
<keyword evidence="1" id="KW-0812">Transmembrane</keyword>
<feature type="transmembrane region" description="Helical" evidence="1">
    <location>
        <begin position="20"/>
        <end position="38"/>
    </location>
</feature>